<name>A0A097R4Y8_HAFAL</name>
<dbReference type="eggNOG" id="COG0664">
    <property type="taxonomic scope" value="Bacteria"/>
</dbReference>
<sequence length="215" mass="24672">MGNSNKRSIIEKPLESIHRLMTAFVSISKPYLLDSKNIEARLKGKDAGFDVYLLTKGRVDIWREVDNRLVETAFAPSILGLQGSVYRSQHYHLKFPAGAEVSTIPLQAAMEIIELQSLWRDVFYYQGYLNDRQLHHESMLINSSTYEIVCLFLKDLSHYSDSERAKLSVADYILQRSNLARSGVMKVLADLRFGGYIDIQHGKLIKILNNFPRNY</sequence>
<dbReference type="RefSeq" id="WP_025799861.1">
    <property type="nucleotide sequence ID" value="NZ_CP009706.1"/>
</dbReference>
<accession>A0A097R4Y8</accession>
<proteinExistence type="predicted"/>
<keyword evidence="3" id="KW-1185">Reference proteome</keyword>
<dbReference type="PATRIC" id="fig|1453496.5.peg.3327"/>
<dbReference type="Pfam" id="PF15977">
    <property type="entry name" value="HTH_46"/>
    <property type="match status" value="1"/>
</dbReference>
<dbReference type="OrthoDB" id="6503934at2"/>
<dbReference type="KEGG" id="hav:AT03_16250"/>
<dbReference type="HOGENOM" id="CLU_080453_0_0_6"/>
<gene>
    <name evidence="2" type="ORF">AT03_16250</name>
</gene>
<evidence type="ECO:0000313" key="2">
    <source>
        <dbReference type="EMBL" id="AIU73784.1"/>
    </source>
</evidence>
<evidence type="ECO:0000259" key="1">
    <source>
        <dbReference type="Pfam" id="PF15977"/>
    </source>
</evidence>
<reference evidence="2 3" key="1">
    <citation type="journal article" date="2014" name="Gut Pathog.">
        <title>Gene clusters of Hafnia alvei strain FB1 important in survival and pathogenesis: a draft genome perspective.</title>
        <authorList>
            <person name="Tan J.Y."/>
            <person name="Yin W.F."/>
            <person name="Chan K.G."/>
        </authorList>
    </citation>
    <scope>NUCLEOTIDE SEQUENCE [LARGE SCALE GENOMIC DNA]</scope>
    <source>
        <strain evidence="2 3">FB1</strain>
    </source>
</reference>
<protein>
    <recommendedName>
        <fullName evidence="1">IprA winged helix-turn-helix domain-containing protein</fullName>
    </recommendedName>
</protein>
<organism evidence="2 3">
    <name type="scientific">Hafnia alvei FB1</name>
    <dbReference type="NCBI Taxonomy" id="1453496"/>
    <lineage>
        <taxon>Bacteria</taxon>
        <taxon>Pseudomonadati</taxon>
        <taxon>Pseudomonadota</taxon>
        <taxon>Gammaproteobacteria</taxon>
        <taxon>Enterobacterales</taxon>
        <taxon>Hafniaceae</taxon>
        <taxon>Hafnia</taxon>
    </lineage>
</organism>
<dbReference type="InterPro" id="IPR041687">
    <property type="entry name" value="HTH_46"/>
</dbReference>
<dbReference type="EMBL" id="CP009706">
    <property type="protein sequence ID" value="AIU73784.1"/>
    <property type="molecule type" value="Genomic_DNA"/>
</dbReference>
<dbReference type="AlphaFoldDB" id="A0A097R4Y8"/>
<feature type="domain" description="IprA winged helix-turn-helix" evidence="1">
    <location>
        <begin position="145"/>
        <end position="212"/>
    </location>
</feature>
<evidence type="ECO:0000313" key="3">
    <source>
        <dbReference type="Proteomes" id="UP000029986"/>
    </source>
</evidence>
<dbReference type="Proteomes" id="UP000029986">
    <property type="component" value="Chromosome"/>
</dbReference>